<keyword evidence="2" id="KW-1185">Reference proteome</keyword>
<protein>
    <submittedName>
        <fullName evidence="1">Uncharacterized protein</fullName>
    </submittedName>
</protein>
<comment type="caution">
    <text evidence="1">The sequence shown here is derived from an EMBL/GenBank/DDBJ whole genome shotgun (WGS) entry which is preliminary data.</text>
</comment>
<reference evidence="1 2" key="1">
    <citation type="submission" date="2018-09" db="EMBL/GenBank/DDBJ databases">
        <authorList>
            <person name="Zhu H."/>
        </authorList>
    </citation>
    <scope>NUCLEOTIDE SEQUENCE [LARGE SCALE GENOMIC DNA]</scope>
    <source>
        <strain evidence="1 2">K2S05-167</strain>
    </source>
</reference>
<sequence length="77" mass="8383">MSGAALCHAFARVNPLEQVSEFRHTWNGTPYDSILRPARLNSLAPLGQKALRSFVKCSTVHGCSCSPVWFPVIPGPC</sequence>
<name>A0A418VC22_9DEIO</name>
<gene>
    <name evidence="1" type="ORF">D3875_11695</name>
</gene>
<proteinExistence type="predicted"/>
<accession>A0A418VC22</accession>
<evidence type="ECO:0000313" key="1">
    <source>
        <dbReference type="EMBL" id="RJF73698.1"/>
    </source>
</evidence>
<dbReference type="Proteomes" id="UP000286287">
    <property type="component" value="Unassembled WGS sequence"/>
</dbReference>
<dbReference type="AlphaFoldDB" id="A0A418VC22"/>
<organism evidence="1 2">
    <name type="scientific">Deinococcus cavernae</name>
    <dbReference type="NCBI Taxonomy" id="2320857"/>
    <lineage>
        <taxon>Bacteria</taxon>
        <taxon>Thermotogati</taxon>
        <taxon>Deinococcota</taxon>
        <taxon>Deinococci</taxon>
        <taxon>Deinococcales</taxon>
        <taxon>Deinococcaceae</taxon>
        <taxon>Deinococcus</taxon>
    </lineage>
</organism>
<dbReference type="AntiFam" id="ANF00254">
    <property type="entry name" value="DNA repeat"/>
</dbReference>
<dbReference type="EMBL" id="QYUJ01000014">
    <property type="protein sequence ID" value="RJF73698.1"/>
    <property type="molecule type" value="Genomic_DNA"/>
</dbReference>
<dbReference type="OrthoDB" id="77194at2"/>
<evidence type="ECO:0000313" key="2">
    <source>
        <dbReference type="Proteomes" id="UP000286287"/>
    </source>
</evidence>